<dbReference type="Gene3D" id="1.10.10.10">
    <property type="entry name" value="Winged helix-like DNA-binding domain superfamily/Winged helix DNA-binding domain"/>
    <property type="match status" value="1"/>
</dbReference>
<keyword evidence="4" id="KW-0804">Transcription</keyword>
<keyword evidence="7" id="KW-1185">Reference proteome</keyword>
<dbReference type="OrthoDB" id="9803714at2"/>
<dbReference type="AlphaFoldDB" id="A0A0C1UDR4"/>
<dbReference type="InterPro" id="IPR036390">
    <property type="entry name" value="WH_DNA-bd_sf"/>
</dbReference>
<gene>
    <name evidence="6" type="ORF">U732_2757</name>
</gene>
<dbReference type="PRINTS" id="PR00039">
    <property type="entry name" value="HTHLYSR"/>
</dbReference>
<dbReference type="GO" id="GO:0003700">
    <property type="term" value="F:DNA-binding transcription factor activity"/>
    <property type="evidence" value="ECO:0007669"/>
    <property type="project" value="InterPro"/>
</dbReference>
<dbReference type="SUPFAM" id="SSF46785">
    <property type="entry name" value="Winged helix' DNA-binding domain"/>
    <property type="match status" value="1"/>
</dbReference>
<dbReference type="STRING" id="29341.RSJ17_20465"/>
<reference evidence="6 7" key="1">
    <citation type="journal article" date="2015" name="Infect. Genet. Evol.">
        <title>Genomic sequences of six botulinum neurotoxin-producing strains representing three clostridial species illustrate the mobility and diversity of botulinum neurotoxin genes.</title>
        <authorList>
            <person name="Smith T.J."/>
            <person name="Hill K.K."/>
            <person name="Xie G."/>
            <person name="Foley B.T."/>
            <person name="Williamson C.H."/>
            <person name="Foster J.T."/>
            <person name="Johnson S.L."/>
            <person name="Chertkov O."/>
            <person name="Teshima H."/>
            <person name="Gibbons H.S."/>
            <person name="Johnsky L.A."/>
            <person name="Karavis M.A."/>
            <person name="Smith L.A."/>
        </authorList>
    </citation>
    <scope>NUCLEOTIDE SEQUENCE [LARGE SCALE GENOMIC DNA]</scope>
    <source>
        <strain evidence="6 7">CDC 2741</strain>
    </source>
</reference>
<dbReference type="GO" id="GO:0003677">
    <property type="term" value="F:DNA binding"/>
    <property type="evidence" value="ECO:0007669"/>
    <property type="project" value="UniProtKB-KW"/>
</dbReference>
<dbReference type="RefSeq" id="WP_039635368.1">
    <property type="nucleotide sequence ID" value="NZ_AYSO01000019.1"/>
</dbReference>
<dbReference type="InterPro" id="IPR050950">
    <property type="entry name" value="HTH-type_LysR_regulators"/>
</dbReference>
<dbReference type="Gene3D" id="3.40.190.290">
    <property type="match status" value="1"/>
</dbReference>
<dbReference type="PROSITE" id="PS50931">
    <property type="entry name" value="HTH_LYSR"/>
    <property type="match status" value="1"/>
</dbReference>
<evidence type="ECO:0000313" key="7">
    <source>
        <dbReference type="Proteomes" id="UP000031366"/>
    </source>
</evidence>
<evidence type="ECO:0000313" key="6">
    <source>
        <dbReference type="EMBL" id="KIE45555.1"/>
    </source>
</evidence>
<comment type="caution">
    <text evidence="6">The sequence shown here is derived from an EMBL/GenBank/DDBJ whole genome shotgun (WGS) entry which is preliminary data.</text>
</comment>
<organism evidence="6 7">
    <name type="scientific">Clostridium argentinense CDC 2741</name>
    <dbReference type="NCBI Taxonomy" id="1418104"/>
    <lineage>
        <taxon>Bacteria</taxon>
        <taxon>Bacillati</taxon>
        <taxon>Bacillota</taxon>
        <taxon>Clostridia</taxon>
        <taxon>Eubacteriales</taxon>
        <taxon>Clostridiaceae</taxon>
        <taxon>Clostridium</taxon>
    </lineage>
</organism>
<evidence type="ECO:0000256" key="3">
    <source>
        <dbReference type="ARBA" id="ARBA00023125"/>
    </source>
</evidence>
<protein>
    <submittedName>
        <fullName evidence="6">Bacterial regulatory helix-turn-helix, lysR family protein</fullName>
    </submittedName>
</protein>
<name>A0A0C1UDR4_9CLOT</name>
<accession>A0A0C1UDR4</accession>
<dbReference type="EMBL" id="AYSO01000019">
    <property type="protein sequence ID" value="KIE45555.1"/>
    <property type="molecule type" value="Genomic_DNA"/>
</dbReference>
<sequence length="295" mass="33645">MDIRQLRYFIAIAEEKQITAAAKKLHMTQPPLSQQLNAMEEEVGVKLVSKSGKFLELTDAGKALYKNALNIVNLMEESNIEIKEIGSGVRGKLLIGVNTLSYYKLSTLLSIFQERYPYVSYKIQQNESGQLCKLLKERAIELAIVRMPVELKDFSVFHFKSEKFCFVTSNKIILPSQKISYEQIQKYPLIVPSTEGLGLYNMILEPFLHRDLDVNILCECSDILVLLQLVSSGFGTTIIPESVLKIHKGYDVRIYEIDDENFIASSGLIWLKDHYLSKASKNFIKLLKEMYSDSI</sequence>
<proteinExistence type="inferred from homology"/>
<evidence type="ECO:0000256" key="1">
    <source>
        <dbReference type="ARBA" id="ARBA00009437"/>
    </source>
</evidence>
<dbReference type="InterPro" id="IPR000847">
    <property type="entry name" value="LysR_HTH_N"/>
</dbReference>
<dbReference type="CDD" id="cd05466">
    <property type="entry name" value="PBP2_LTTR_substrate"/>
    <property type="match status" value="1"/>
</dbReference>
<dbReference type="InterPro" id="IPR005119">
    <property type="entry name" value="LysR_subst-bd"/>
</dbReference>
<evidence type="ECO:0000259" key="5">
    <source>
        <dbReference type="PROSITE" id="PS50931"/>
    </source>
</evidence>
<dbReference type="GO" id="GO:0005829">
    <property type="term" value="C:cytosol"/>
    <property type="evidence" value="ECO:0007669"/>
    <property type="project" value="TreeGrafter"/>
</dbReference>
<dbReference type="FunFam" id="1.10.10.10:FF:000001">
    <property type="entry name" value="LysR family transcriptional regulator"/>
    <property type="match status" value="1"/>
</dbReference>
<keyword evidence="3" id="KW-0238">DNA-binding</keyword>
<dbReference type="PANTHER" id="PTHR30419">
    <property type="entry name" value="HTH-TYPE TRANSCRIPTIONAL REGULATOR YBHD"/>
    <property type="match status" value="1"/>
</dbReference>
<evidence type="ECO:0000256" key="4">
    <source>
        <dbReference type="ARBA" id="ARBA00023163"/>
    </source>
</evidence>
<dbReference type="Proteomes" id="UP000031366">
    <property type="component" value="Unassembled WGS sequence"/>
</dbReference>
<feature type="domain" description="HTH lysR-type" evidence="5">
    <location>
        <begin position="1"/>
        <end position="58"/>
    </location>
</feature>
<keyword evidence="2" id="KW-0805">Transcription regulation</keyword>
<dbReference type="PANTHER" id="PTHR30419:SF28">
    <property type="entry name" value="HTH-TYPE TRANSCRIPTIONAL REGULATOR BSDA"/>
    <property type="match status" value="1"/>
</dbReference>
<dbReference type="InterPro" id="IPR036388">
    <property type="entry name" value="WH-like_DNA-bd_sf"/>
</dbReference>
<dbReference type="SUPFAM" id="SSF53850">
    <property type="entry name" value="Periplasmic binding protein-like II"/>
    <property type="match status" value="1"/>
</dbReference>
<comment type="similarity">
    <text evidence="1">Belongs to the LysR transcriptional regulatory family.</text>
</comment>
<evidence type="ECO:0000256" key="2">
    <source>
        <dbReference type="ARBA" id="ARBA00023015"/>
    </source>
</evidence>
<dbReference type="Pfam" id="PF00126">
    <property type="entry name" value="HTH_1"/>
    <property type="match status" value="1"/>
</dbReference>
<dbReference type="Pfam" id="PF03466">
    <property type="entry name" value="LysR_substrate"/>
    <property type="match status" value="1"/>
</dbReference>